<name>A0ABY8EIR7_9FIRM</name>
<evidence type="ECO:0000313" key="2">
    <source>
        <dbReference type="Proteomes" id="UP001222800"/>
    </source>
</evidence>
<proteinExistence type="predicted"/>
<organism evidence="1 2">
    <name type="scientific">Tepidibacter hydrothermalis</name>
    <dbReference type="NCBI Taxonomy" id="3036126"/>
    <lineage>
        <taxon>Bacteria</taxon>
        <taxon>Bacillati</taxon>
        <taxon>Bacillota</taxon>
        <taxon>Clostridia</taxon>
        <taxon>Peptostreptococcales</taxon>
        <taxon>Peptostreptococcaceae</taxon>
        <taxon>Tepidibacter</taxon>
    </lineage>
</organism>
<dbReference type="RefSeq" id="WP_277732720.1">
    <property type="nucleotide sequence ID" value="NZ_CP120733.1"/>
</dbReference>
<dbReference type="Proteomes" id="UP001222800">
    <property type="component" value="Chromosome"/>
</dbReference>
<keyword evidence="2" id="KW-1185">Reference proteome</keyword>
<gene>
    <name evidence="1" type="ORF">P4S50_01370</name>
</gene>
<accession>A0ABY8EIR7</accession>
<protein>
    <submittedName>
        <fullName evidence="1">Uncharacterized protein</fullName>
    </submittedName>
</protein>
<evidence type="ECO:0000313" key="1">
    <source>
        <dbReference type="EMBL" id="WFD10753.1"/>
    </source>
</evidence>
<reference evidence="1 2" key="1">
    <citation type="submission" date="2023-03" db="EMBL/GenBank/DDBJ databases">
        <title>Complete genome sequence of Tepidibacter sp. SWIR-1, isolated from a deep-sea hydrothermal vent.</title>
        <authorList>
            <person name="Li X."/>
        </authorList>
    </citation>
    <scope>NUCLEOTIDE SEQUENCE [LARGE SCALE GENOMIC DNA]</scope>
    <source>
        <strain evidence="1 2">SWIR-1</strain>
    </source>
</reference>
<sequence>MNENKKIIIKLLNGIMQNQNINTTLTNRDLQLVDKTNGTNMSVSEVKQSIEISLKDLEYIDEEKEIIIKVLNGIMQNQNINTILTGSNIELEDKINGINVNIFEVMEYIQMNLKDLD</sequence>
<dbReference type="EMBL" id="CP120733">
    <property type="protein sequence ID" value="WFD10753.1"/>
    <property type="molecule type" value="Genomic_DNA"/>
</dbReference>